<feature type="compositionally biased region" description="Low complexity" evidence="3">
    <location>
        <begin position="94"/>
        <end position="113"/>
    </location>
</feature>
<feature type="compositionally biased region" description="Basic and acidic residues" evidence="3">
    <location>
        <begin position="699"/>
        <end position="712"/>
    </location>
</feature>
<evidence type="ECO:0000313" key="5">
    <source>
        <dbReference type="EMBL" id="KAF1960822.1"/>
    </source>
</evidence>
<dbReference type="Gene3D" id="2.30.30.40">
    <property type="entry name" value="SH3 Domains"/>
    <property type="match status" value="1"/>
</dbReference>
<feature type="compositionally biased region" description="Basic and acidic residues" evidence="3">
    <location>
        <begin position="240"/>
        <end position="260"/>
    </location>
</feature>
<feature type="compositionally biased region" description="Pro residues" evidence="3">
    <location>
        <begin position="654"/>
        <end position="663"/>
    </location>
</feature>
<feature type="compositionally biased region" description="Basic and acidic residues" evidence="3">
    <location>
        <begin position="674"/>
        <end position="683"/>
    </location>
</feature>
<reference evidence="5" key="1">
    <citation type="journal article" date="2020" name="Stud. Mycol.">
        <title>101 Dothideomycetes genomes: a test case for predicting lifestyles and emergence of pathogens.</title>
        <authorList>
            <person name="Haridas S."/>
            <person name="Albert R."/>
            <person name="Binder M."/>
            <person name="Bloem J."/>
            <person name="Labutti K."/>
            <person name="Salamov A."/>
            <person name="Andreopoulos B."/>
            <person name="Baker S."/>
            <person name="Barry K."/>
            <person name="Bills G."/>
            <person name="Bluhm B."/>
            <person name="Cannon C."/>
            <person name="Castanera R."/>
            <person name="Culley D."/>
            <person name="Daum C."/>
            <person name="Ezra D."/>
            <person name="Gonzalez J."/>
            <person name="Henrissat B."/>
            <person name="Kuo A."/>
            <person name="Liang C."/>
            <person name="Lipzen A."/>
            <person name="Lutzoni F."/>
            <person name="Magnuson J."/>
            <person name="Mondo S."/>
            <person name="Nolan M."/>
            <person name="Ohm R."/>
            <person name="Pangilinan J."/>
            <person name="Park H.-J."/>
            <person name="Ramirez L."/>
            <person name="Alfaro M."/>
            <person name="Sun H."/>
            <person name="Tritt A."/>
            <person name="Yoshinaga Y."/>
            <person name="Zwiers L.-H."/>
            <person name="Turgeon B."/>
            <person name="Goodwin S."/>
            <person name="Spatafora J."/>
            <person name="Crous P."/>
            <person name="Grigoriev I."/>
        </authorList>
    </citation>
    <scope>NUCLEOTIDE SEQUENCE</scope>
    <source>
        <strain evidence="5">CBS 675.92</strain>
    </source>
</reference>
<dbReference type="SMART" id="SM00326">
    <property type="entry name" value="SH3"/>
    <property type="match status" value="1"/>
</dbReference>
<gene>
    <name evidence="5" type="ORF">CC80DRAFT_489069</name>
</gene>
<dbReference type="PANTHER" id="PTHR46026:SF1">
    <property type="entry name" value="RHO-TYPE GUANINE NUCLEOTIDE EXCHANGE FACTOR, ISOFORM F"/>
    <property type="match status" value="1"/>
</dbReference>
<dbReference type="Pfam" id="PF25459">
    <property type="entry name" value="AIM3_BBC1_C"/>
    <property type="match status" value="1"/>
</dbReference>
<dbReference type="AlphaFoldDB" id="A0A6A5UAG5"/>
<feature type="compositionally biased region" description="Low complexity" evidence="3">
    <location>
        <begin position="287"/>
        <end position="301"/>
    </location>
</feature>
<evidence type="ECO:0000256" key="3">
    <source>
        <dbReference type="SAM" id="MobiDB-lite"/>
    </source>
</evidence>
<evidence type="ECO:0000313" key="6">
    <source>
        <dbReference type="Proteomes" id="UP000800035"/>
    </source>
</evidence>
<dbReference type="InterPro" id="IPR001452">
    <property type="entry name" value="SH3_domain"/>
</dbReference>
<dbReference type="PROSITE" id="PS50002">
    <property type="entry name" value="SH3"/>
    <property type="match status" value="1"/>
</dbReference>
<protein>
    <recommendedName>
        <fullName evidence="4">SH3 domain-containing protein</fullName>
    </recommendedName>
</protein>
<name>A0A6A5UAG5_9PLEO</name>
<dbReference type="InterPro" id="IPR057402">
    <property type="entry name" value="AIM3_BBC1_C"/>
</dbReference>
<feature type="compositionally biased region" description="Acidic residues" evidence="3">
    <location>
        <begin position="411"/>
        <end position="428"/>
    </location>
</feature>
<proteinExistence type="predicted"/>
<dbReference type="InterPro" id="IPR035552">
    <property type="entry name" value="Mti1_SH3"/>
</dbReference>
<feature type="compositionally biased region" description="Polar residues" evidence="3">
    <location>
        <begin position="599"/>
        <end position="609"/>
    </location>
</feature>
<dbReference type="Pfam" id="PF14604">
    <property type="entry name" value="SH3_9"/>
    <property type="match status" value="1"/>
</dbReference>
<dbReference type="PANTHER" id="PTHR46026">
    <property type="entry name" value="RHO-TYPE GUANINE NUCLEOTIDE EXCHANGE FACTOR, ISOFORM F"/>
    <property type="match status" value="1"/>
</dbReference>
<feature type="compositionally biased region" description="Basic and acidic residues" evidence="3">
    <location>
        <begin position="315"/>
        <end position="324"/>
    </location>
</feature>
<feature type="region of interest" description="Disordered" evidence="3">
    <location>
        <begin position="458"/>
        <end position="901"/>
    </location>
</feature>
<feature type="compositionally biased region" description="Pro residues" evidence="3">
    <location>
        <begin position="863"/>
        <end position="890"/>
    </location>
</feature>
<feature type="compositionally biased region" description="Low complexity" evidence="3">
    <location>
        <begin position="122"/>
        <end position="170"/>
    </location>
</feature>
<dbReference type="PRINTS" id="PR00452">
    <property type="entry name" value="SH3DOMAIN"/>
</dbReference>
<feature type="compositionally biased region" description="Acidic residues" evidence="3">
    <location>
        <begin position="378"/>
        <end position="393"/>
    </location>
</feature>
<dbReference type="EMBL" id="ML976982">
    <property type="protein sequence ID" value="KAF1960822.1"/>
    <property type="molecule type" value="Genomic_DNA"/>
</dbReference>
<feature type="domain" description="SH3" evidence="4">
    <location>
        <begin position="1"/>
        <end position="65"/>
    </location>
</feature>
<feature type="compositionally biased region" description="Pro residues" evidence="3">
    <location>
        <begin position="730"/>
        <end position="754"/>
    </location>
</feature>
<feature type="compositionally biased region" description="Basic and acidic residues" evidence="3">
    <location>
        <begin position="503"/>
        <end position="520"/>
    </location>
</feature>
<evidence type="ECO:0000259" key="4">
    <source>
        <dbReference type="PROSITE" id="PS50002"/>
    </source>
</evidence>
<feature type="compositionally biased region" description="Pro residues" evidence="3">
    <location>
        <begin position="218"/>
        <end position="234"/>
    </location>
</feature>
<feature type="compositionally biased region" description="Pro residues" evidence="3">
    <location>
        <begin position="567"/>
        <end position="585"/>
    </location>
</feature>
<dbReference type="CDD" id="cd11887">
    <property type="entry name" value="SH3_Bbc1"/>
    <property type="match status" value="1"/>
</dbReference>
<dbReference type="Proteomes" id="UP000800035">
    <property type="component" value="Unassembled WGS sequence"/>
</dbReference>
<feature type="region of interest" description="Disordered" evidence="3">
    <location>
        <begin position="1"/>
        <end position="22"/>
    </location>
</feature>
<dbReference type="OrthoDB" id="207120at2759"/>
<evidence type="ECO:0000256" key="2">
    <source>
        <dbReference type="PROSITE-ProRule" id="PRU00192"/>
    </source>
</evidence>
<evidence type="ECO:0000256" key="1">
    <source>
        <dbReference type="ARBA" id="ARBA00022443"/>
    </source>
</evidence>
<dbReference type="SUPFAM" id="SSF50044">
    <property type="entry name" value="SH3-domain"/>
    <property type="match status" value="1"/>
</dbReference>
<accession>A0A6A5UAG5</accession>
<keyword evidence="1 2" id="KW-0728">SH3 domain</keyword>
<feature type="region of interest" description="Disordered" evidence="3">
    <location>
        <begin position="65"/>
        <end position="434"/>
    </location>
</feature>
<organism evidence="5 6">
    <name type="scientific">Byssothecium circinans</name>
    <dbReference type="NCBI Taxonomy" id="147558"/>
    <lineage>
        <taxon>Eukaryota</taxon>
        <taxon>Fungi</taxon>
        <taxon>Dikarya</taxon>
        <taxon>Ascomycota</taxon>
        <taxon>Pezizomycotina</taxon>
        <taxon>Dothideomycetes</taxon>
        <taxon>Pleosporomycetidae</taxon>
        <taxon>Pleosporales</taxon>
        <taxon>Massarineae</taxon>
        <taxon>Massarinaceae</taxon>
        <taxon>Byssothecium</taxon>
    </lineage>
</organism>
<sequence length="1173" mass="128775">MPNFKVKASYKYESPHEDDLSFPEGQIITVTEQEDDDWYVGEYIDETGSKHEGLFPRNFVERYEPELPARPNRASRHKPLEQVTAQPAPPTPDIPQQQQQQQQEPEPVQQDAPNPQPPPVEIPEAARSPTLSPRSPTSTRSAKAPEIPQAQEPPAAPKVPAAEPAAAPPTKKAPPPVASKSNAFRDRIAAFNQPAAAPIQPYKAGGGPPSTFIKKPFVAPPPSRNAYVPPPREPPQVKSYRRDEDPEVAERQAQDQENAERAGLAGNTNEGEGEEPAPTVSLKERIALLQKQQQEQAARAAALHKEKPKRPTTRKRTESHGARGEEDESGLDRSVTSDSKERGSMDNARPPRPAHGMKSPEHRDLNDANDADQSGAGETEDAEGSSTSVDDDDERAKHARAPGAPVREPDVGDEQDVEEEEEEEDEEAAEIRRKAAIRDRMARLGGGFGMPGMNPFAMNSAAGATSQTKKKVAEKQSTGDSEEYAMPQQRVPMFGMPGMIRSPEVENKQLAVEKEDEESHPITQSHAADEVPDVEDVAQHPLRTPTAEHPPLPDRRSMQDPPTERGIPPPIPSASRPPPPAPIRSPSPGSESGDELTDAQAQSVASPRTPSALPPSKRSSYLASDEMSVDSPDKRAMPPIPIASPTLSPTAVSRPPPPPPPFSPVSRQGTIENASRKLDREGETDYEGDYDTDIASGAPHKDALKSHARESSMEDNMTADEGSVRSPITPLAPPPLPPSVPRAVPPPPPPPQQPPNRTSMDAPRGAPPPVPAPSRDFDDDDYDPYKYTAPPPAPRAVPPPENYPHLPPRPPQPAMPPMPPPIPQQATELSDDSDDLYSQPKPRKSHDRPPPPPPQAAPHNHRPPPLPQDRAPPPPPPQERGPPPPPPAEPSQPHRAPSNRKSLDVNRAMQGRTSVDQPRPSVSQEFIARDIDLGVSSHWWTQPNMLPPSLQGRTDVLTELHESRSGETVEKLIQVLYMDYSQTIISARFEANNVSNVELEQQQEPPPMRLRQDQLEAAHEQFGARIAKDAESKQNTSVRDGSPMGFINQLLSPYKDALKPVSTRSFGALVYANLANASVQQYDEIRPGDIVTFRNTQFKGTHGRMHQKYSFELGKPDFVAVVVEWDGSKKKVRVWEQGKEKPKVKEVSYKLEDLRRGEVKVWRVMGRHWVGWN</sequence>
<keyword evidence="6" id="KW-1185">Reference proteome</keyword>
<dbReference type="InterPro" id="IPR036028">
    <property type="entry name" value="SH3-like_dom_sf"/>
</dbReference>
<feature type="compositionally biased region" description="Pro residues" evidence="3">
    <location>
        <begin position="789"/>
        <end position="823"/>
    </location>
</feature>